<evidence type="ECO:0000256" key="1">
    <source>
        <dbReference type="SAM" id="MobiDB-lite"/>
    </source>
</evidence>
<evidence type="ECO:0008006" key="4">
    <source>
        <dbReference type="Google" id="ProtNLM"/>
    </source>
</evidence>
<feature type="compositionally biased region" description="Low complexity" evidence="1">
    <location>
        <begin position="326"/>
        <end position="338"/>
    </location>
</feature>
<feature type="region of interest" description="Disordered" evidence="1">
    <location>
        <begin position="306"/>
        <end position="450"/>
    </location>
</feature>
<feature type="compositionally biased region" description="Low complexity" evidence="1">
    <location>
        <begin position="581"/>
        <end position="599"/>
    </location>
</feature>
<dbReference type="KEGG" id="vcn:VOLCADRAFT_91714"/>
<reference evidence="2 3" key="1">
    <citation type="journal article" date="2010" name="Science">
        <title>Genomic analysis of organismal complexity in the multicellular green alga Volvox carteri.</title>
        <authorList>
            <person name="Prochnik S.E."/>
            <person name="Umen J."/>
            <person name="Nedelcu A.M."/>
            <person name="Hallmann A."/>
            <person name="Miller S.M."/>
            <person name="Nishii I."/>
            <person name="Ferris P."/>
            <person name="Kuo A."/>
            <person name="Mitros T."/>
            <person name="Fritz-Laylin L.K."/>
            <person name="Hellsten U."/>
            <person name="Chapman J."/>
            <person name="Simakov O."/>
            <person name="Rensing S.A."/>
            <person name="Terry A."/>
            <person name="Pangilinan J."/>
            <person name="Kapitonov V."/>
            <person name="Jurka J."/>
            <person name="Salamov A."/>
            <person name="Shapiro H."/>
            <person name="Schmutz J."/>
            <person name="Grimwood J."/>
            <person name="Lindquist E."/>
            <person name="Lucas S."/>
            <person name="Grigoriev I.V."/>
            <person name="Schmitt R."/>
            <person name="Kirk D."/>
            <person name="Rokhsar D.S."/>
        </authorList>
    </citation>
    <scope>NUCLEOTIDE SEQUENCE [LARGE SCALE GENOMIC DNA]</scope>
    <source>
        <strain evidence="3">f. Nagariensis / Eve</strain>
    </source>
</reference>
<feature type="compositionally biased region" description="Pro residues" evidence="1">
    <location>
        <begin position="396"/>
        <end position="406"/>
    </location>
</feature>
<dbReference type="CDD" id="cd23767">
    <property type="entry name" value="IQCD"/>
    <property type="match status" value="2"/>
</dbReference>
<keyword evidence="3" id="KW-1185">Reference proteome</keyword>
<dbReference type="PROSITE" id="PS50096">
    <property type="entry name" value="IQ"/>
    <property type="match status" value="2"/>
</dbReference>
<gene>
    <name evidence="2" type="ORF">VOLCADRAFT_91714</name>
</gene>
<evidence type="ECO:0000313" key="3">
    <source>
        <dbReference type="Proteomes" id="UP000001058"/>
    </source>
</evidence>
<feature type="compositionally biased region" description="Gly residues" evidence="1">
    <location>
        <begin position="567"/>
        <end position="580"/>
    </location>
</feature>
<feature type="compositionally biased region" description="Low complexity" evidence="1">
    <location>
        <begin position="367"/>
        <end position="386"/>
    </location>
</feature>
<dbReference type="OrthoDB" id="1250461at2759"/>
<dbReference type="AlphaFoldDB" id="D8TXT1"/>
<dbReference type="Proteomes" id="UP000001058">
    <property type="component" value="Unassembled WGS sequence"/>
</dbReference>
<dbReference type="STRING" id="3068.D8TXT1"/>
<accession>D8TXT1</accession>
<proteinExistence type="predicted"/>
<feature type="region of interest" description="Disordered" evidence="1">
    <location>
        <begin position="476"/>
        <end position="632"/>
    </location>
</feature>
<organism evidence="3">
    <name type="scientific">Volvox carteri f. nagariensis</name>
    <dbReference type="NCBI Taxonomy" id="3068"/>
    <lineage>
        <taxon>Eukaryota</taxon>
        <taxon>Viridiplantae</taxon>
        <taxon>Chlorophyta</taxon>
        <taxon>core chlorophytes</taxon>
        <taxon>Chlorophyceae</taxon>
        <taxon>CS clade</taxon>
        <taxon>Chlamydomonadales</taxon>
        <taxon>Volvocaceae</taxon>
        <taxon>Volvox</taxon>
    </lineage>
</organism>
<feature type="compositionally biased region" description="Low complexity" evidence="1">
    <location>
        <begin position="420"/>
        <end position="439"/>
    </location>
</feature>
<dbReference type="EMBL" id="GL378343">
    <property type="protein sequence ID" value="EFJ47779.1"/>
    <property type="molecule type" value="Genomic_DNA"/>
</dbReference>
<evidence type="ECO:0000313" key="2">
    <source>
        <dbReference type="EMBL" id="EFJ47779.1"/>
    </source>
</evidence>
<sequence length="841" mass="86053">MLFDIRGGSGIFDLGEARVFLGFEIERDRAQRSLKLSQRRFAVDLIKKYGMADANPRLVPMSKGTVLRAEGEPLDVGEFRSLESWLVGSLLYLMESLFTAGMCDPWVISTAFQGYCARKEWPRLRLRWRARNYFAIDIQRWVRGHLARKRVRRMREQRMQRQAAAGRLTHGSIAGLAAAAAAYSGGEVQDPVHVAAATLIQFNSAGCHTSGVWGGAYWRGHRARKRRAWLQREAAKRKRYEQRLAATKVIQSYYRGWYVRRAVARLRMRGPLSRGSLAGGVVAAPGIAGDVLNAVLLPYGDYDDGDASAAERPVPHGHPRPPPLPRVAAGPGPPRVRLVGGGGGGSVRGSRGRGAPQSVTPPPLPPSLAGASTKPTAGAGARAAAANVRQASHLKSPPPSPPPPSLAPSEPSDLQPPSPQSRSSSSTRASSQPSTSSPSNKSNATQSYNHARAAAAALPTVTPAAGSALASIRAARAVAASGGGGGGGPIALTSGPDSHKPRTGRSAAPPPPPPAAAAASAAPCLSSPRRGGGGGGAHTVSQPPASPVTPPPQQRAPLQRTATGSFQLGGIGGAGGGDNGPPGSYGRKPATAPAPLARMLPPPNGGVGAGSGIGAVHSSSWPSGVPKEIRVGQSTGLNGDVLGGGGDASVAVAADAAAPQLQTFIRGVGGGNATLPPPPHLQPAPLALLRTPSMSVSRHTDPLRASAPEPLRVRAGSSGGGSGKESMTPATAPAPAPVAAGAAKRRRAWDSDAGAASPVMAAAAAPSGPQTTGRRPPGPAVVTSHDAAGNPLHDQGVRVGPAVVAPMIGSTTDRQTSAARCRLADGDEDAYDDWCDENEAG</sequence>
<name>D8TXT1_VOLCA</name>
<dbReference type="SMART" id="SM00015">
    <property type="entry name" value="IQ"/>
    <property type="match status" value="2"/>
</dbReference>
<feature type="region of interest" description="Disordered" evidence="1">
    <location>
        <begin position="693"/>
        <end position="797"/>
    </location>
</feature>
<feature type="compositionally biased region" description="Low complexity" evidence="1">
    <location>
        <begin position="753"/>
        <end position="775"/>
    </location>
</feature>
<feature type="compositionally biased region" description="Pro residues" evidence="1">
    <location>
        <begin position="544"/>
        <end position="554"/>
    </location>
</feature>
<feature type="compositionally biased region" description="Polar residues" evidence="1">
    <location>
        <begin position="440"/>
        <end position="449"/>
    </location>
</feature>
<dbReference type="GeneID" id="9615410"/>
<dbReference type="InterPro" id="IPR000048">
    <property type="entry name" value="IQ_motif_EF-hand-BS"/>
</dbReference>
<dbReference type="InParanoid" id="D8TXT1"/>
<feature type="compositionally biased region" description="Low complexity" evidence="1">
    <location>
        <begin position="729"/>
        <end position="742"/>
    </location>
</feature>
<protein>
    <recommendedName>
        <fullName evidence="4">Reverse transcriptase Ty1/copia-type domain-containing protein</fullName>
    </recommendedName>
</protein>
<dbReference type="RefSeq" id="XP_002951250.1">
    <property type="nucleotide sequence ID" value="XM_002951204.1"/>
</dbReference>